<dbReference type="Proteomes" id="UP000002949">
    <property type="component" value="Unassembled WGS sequence"/>
</dbReference>
<organism evidence="1 2">
    <name type="scientific">Mesorhizobium amorphae CCNWGS0123</name>
    <dbReference type="NCBI Taxonomy" id="1082933"/>
    <lineage>
        <taxon>Bacteria</taxon>
        <taxon>Pseudomonadati</taxon>
        <taxon>Pseudomonadota</taxon>
        <taxon>Alphaproteobacteria</taxon>
        <taxon>Hyphomicrobiales</taxon>
        <taxon>Phyllobacteriaceae</taxon>
        <taxon>Mesorhizobium</taxon>
    </lineage>
</organism>
<keyword evidence="2" id="KW-1185">Reference proteome</keyword>
<sequence>MFATKSPIRWLINGVANDIGMPTVDRRLSAYLHMSKAAAICAS</sequence>
<evidence type="ECO:0000313" key="1">
    <source>
        <dbReference type="EMBL" id="EHH02154.1"/>
    </source>
</evidence>
<proteinExistence type="predicted"/>
<dbReference type="EMBL" id="AGSN01000271">
    <property type="protein sequence ID" value="EHH02154.1"/>
    <property type="molecule type" value="Genomic_DNA"/>
</dbReference>
<evidence type="ECO:0000313" key="2">
    <source>
        <dbReference type="Proteomes" id="UP000002949"/>
    </source>
</evidence>
<gene>
    <name evidence="1" type="ORF">MEA186_36019</name>
</gene>
<name>G6YME6_9HYPH</name>
<dbReference type="AlphaFoldDB" id="G6YME6"/>
<accession>G6YME6</accession>
<reference evidence="1 2" key="1">
    <citation type="journal article" date="2012" name="J. Bacteriol.">
        <title>Draft Genome Sequence of Plant Growth-Promoting Rhizobium Mesorhizobium amorphae, Isolated from Zinc-Lead Mine Tailings.</title>
        <authorList>
            <person name="Hao X."/>
            <person name="Lin Y."/>
            <person name="Johnstone L."/>
            <person name="Baltrus D.A."/>
            <person name="Miller S.J."/>
            <person name="Wei G."/>
            <person name="Rensing C."/>
        </authorList>
    </citation>
    <scope>NUCLEOTIDE SEQUENCE [LARGE SCALE GENOMIC DNA]</scope>
    <source>
        <strain evidence="1 2">CCNWGS0123</strain>
    </source>
</reference>
<protein>
    <submittedName>
        <fullName evidence="1">Uncharacterized protein</fullName>
    </submittedName>
</protein>